<dbReference type="EMBL" id="FRAF01000025">
    <property type="protein sequence ID" value="SHK87637.1"/>
    <property type="molecule type" value="Genomic_DNA"/>
</dbReference>
<dbReference type="InterPro" id="IPR035919">
    <property type="entry name" value="EAL_sf"/>
</dbReference>
<reference evidence="4" key="1">
    <citation type="submission" date="2016-11" db="EMBL/GenBank/DDBJ databases">
        <authorList>
            <person name="Varghese N."/>
            <person name="Submissions S."/>
        </authorList>
    </citation>
    <scope>NUCLEOTIDE SEQUENCE [LARGE SCALE GENOMIC DNA]</scope>
    <source>
        <strain evidence="4">USBA-503</strain>
    </source>
</reference>
<evidence type="ECO:0000259" key="1">
    <source>
        <dbReference type="PROSITE" id="PS50883"/>
    </source>
</evidence>
<dbReference type="Proteomes" id="UP000184016">
    <property type="component" value="Unassembled WGS sequence"/>
</dbReference>
<gene>
    <name evidence="3" type="ORF">SAMN05443507_12527</name>
</gene>
<dbReference type="AlphaFoldDB" id="A0A1M6W1T7"/>
<dbReference type="CDD" id="cd01948">
    <property type="entry name" value="EAL"/>
    <property type="match status" value="1"/>
</dbReference>
<evidence type="ECO:0000313" key="4">
    <source>
        <dbReference type="Proteomes" id="UP000184016"/>
    </source>
</evidence>
<name>A0A1M6W1T7_9BACL</name>
<dbReference type="SMART" id="SM00267">
    <property type="entry name" value="GGDEF"/>
    <property type="match status" value="1"/>
</dbReference>
<evidence type="ECO:0000313" key="3">
    <source>
        <dbReference type="EMBL" id="SHK87637.1"/>
    </source>
</evidence>
<dbReference type="Gene3D" id="3.30.70.270">
    <property type="match status" value="1"/>
</dbReference>
<dbReference type="InterPro" id="IPR035965">
    <property type="entry name" value="PAS-like_dom_sf"/>
</dbReference>
<dbReference type="FunFam" id="3.30.70.270:FF:000001">
    <property type="entry name" value="Diguanylate cyclase domain protein"/>
    <property type="match status" value="1"/>
</dbReference>
<dbReference type="PANTHER" id="PTHR44757">
    <property type="entry name" value="DIGUANYLATE CYCLASE DGCP"/>
    <property type="match status" value="1"/>
</dbReference>
<feature type="domain" description="EAL" evidence="1">
    <location>
        <begin position="297"/>
        <end position="541"/>
    </location>
</feature>
<dbReference type="Pfam" id="PF00990">
    <property type="entry name" value="GGDEF"/>
    <property type="match status" value="1"/>
</dbReference>
<feature type="domain" description="GGDEF" evidence="2">
    <location>
        <begin position="153"/>
        <end position="286"/>
    </location>
</feature>
<sequence length="541" mass="61457">MSSHLIQPMTGLEKAILEIIDSAVAICDTEGDWVFLNHAADALMNYPSLLRQLPVEEILTSRKRQEIELRLERELGETEVWNARAIPVFSPDGQVQAALFVLSNSAEKTLDESNFQRLLEEQALVDPLTRLPNRTAFEKKINQIIADARLQHTQHVLAYLDLDQFKIVNDTVGHTAGDELLCEVAQRFTALMQPGEILARLGGDEFGVCLSNCSMDEAKQRLQRWIDALSHFHFQYENRRFRIGVSMGLVAVDADSASYPDLLSAADTACYAAKDKGRNRMEVYVPGNQEYERRKLDLDWAVRLCDSVDENHFELLLQRSLHRQGVQPYCEVLLRLRLADGRLEMPGAFIPAAERYRLMPQLDRWVVRETFRRLCEIEDDGTCYAINLSAQSISDEEFLHFVSLQLEESGIRAERICFELTETAAVQNLLQAEQFVKKIRALGCRFALDDFGSGFASFAHLKALQVDFVKIDGSYVREIFNSEIDRAVVESICKMARLMGKSIVAEAVETELLLAETERMGIDYLQGYAIHRPEDWPMVSA</sequence>
<dbReference type="PROSITE" id="PS50887">
    <property type="entry name" value="GGDEF"/>
    <property type="match status" value="1"/>
</dbReference>
<dbReference type="InterPro" id="IPR000160">
    <property type="entry name" value="GGDEF_dom"/>
</dbReference>
<evidence type="ECO:0000259" key="2">
    <source>
        <dbReference type="PROSITE" id="PS50887"/>
    </source>
</evidence>
<dbReference type="PROSITE" id="PS50883">
    <property type="entry name" value="EAL"/>
    <property type="match status" value="1"/>
</dbReference>
<dbReference type="NCBIfam" id="TIGR00254">
    <property type="entry name" value="GGDEF"/>
    <property type="match status" value="1"/>
</dbReference>
<dbReference type="PANTHER" id="PTHR44757:SF4">
    <property type="entry name" value="DIGUANYLATE CYCLASE DGCE-RELATED"/>
    <property type="match status" value="1"/>
</dbReference>
<accession>A0A1M6W1T7</accession>
<dbReference type="SUPFAM" id="SSF55785">
    <property type="entry name" value="PYP-like sensor domain (PAS domain)"/>
    <property type="match status" value="1"/>
</dbReference>
<dbReference type="InterPro" id="IPR001633">
    <property type="entry name" value="EAL_dom"/>
</dbReference>
<dbReference type="CDD" id="cd01949">
    <property type="entry name" value="GGDEF"/>
    <property type="match status" value="1"/>
</dbReference>
<dbReference type="RefSeq" id="WP_072875002.1">
    <property type="nucleotide sequence ID" value="NZ_FRAF01000025.1"/>
</dbReference>
<keyword evidence="4" id="KW-1185">Reference proteome</keyword>
<dbReference type="InterPro" id="IPR043128">
    <property type="entry name" value="Rev_trsase/Diguanyl_cyclase"/>
</dbReference>
<dbReference type="Gene3D" id="3.20.20.450">
    <property type="entry name" value="EAL domain"/>
    <property type="match status" value="1"/>
</dbReference>
<dbReference type="InterPro" id="IPR052155">
    <property type="entry name" value="Biofilm_reg_signaling"/>
</dbReference>
<dbReference type="SMART" id="SM00052">
    <property type="entry name" value="EAL"/>
    <property type="match status" value="1"/>
</dbReference>
<dbReference type="InterPro" id="IPR029787">
    <property type="entry name" value="Nucleotide_cyclase"/>
</dbReference>
<dbReference type="STRING" id="1830138.SAMN05443507_12527"/>
<protein>
    <submittedName>
        <fullName evidence="3">Diguanylate cyclase (GGDEF) domain-containing protein</fullName>
    </submittedName>
</protein>
<dbReference type="SUPFAM" id="SSF55073">
    <property type="entry name" value="Nucleotide cyclase"/>
    <property type="match status" value="1"/>
</dbReference>
<proteinExistence type="predicted"/>
<dbReference type="SUPFAM" id="SSF141868">
    <property type="entry name" value="EAL domain-like"/>
    <property type="match status" value="1"/>
</dbReference>
<dbReference type="Pfam" id="PF00563">
    <property type="entry name" value="EAL"/>
    <property type="match status" value="1"/>
</dbReference>
<organism evidence="3 4">
    <name type="scientific">Alicyclobacillus tolerans</name>
    <dbReference type="NCBI Taxonomy" id="90970"/>
    <lineage>
        <taxon>Bacteria</taxon>
        <taxon>Bacillati</taxon>
        <taxon>Bacillota</taxon>
        <taxon>Bacilli</taxon>
        <taxon>Bacillales</taxon>
        <taxon>Alicyclobacillaceae</taxon>
        <taxon>Alicyclobacillus</taxon>
    </lineage>
</organism>